<dbReference type="AlphaFoldDB" id="A0A653DW42"/>
<feature type="non-terminal residue" evidence="2">
    <location>
        <position position="1"/>
    </location>
</feature>
<organism evidence="2 3">
    <name type="scientific">Callosobruchus maculatus</name>
    <name type="common">Southern cowpea weevil</name>
    <name type="synonym">Pulse bruchid</name>
    <dbReference type="NCBI Taxonomy" id="64391"/>
    <lineage>
        <taxon>Eukaryota</taxon>
        <taxon>Metazoa</taxon>
        <taxon>Ecdysozoa</taxon>
        <taxon>Arthropoda</taxon>
        <taxon>Hexapoda</taxon>
        <taxon>Insecta</taxon>
        <taxon>Pterygota</taxon>
        <taxon>Neoptera</taxon>
        <taxon>Endopterygota</taxon>
        <taxon>Coleoptera</taxon>
        <taxon>Polyphaga</taxon>
        <taxon>Cucujiformia</taxon>
        <taxon>Chrysomeloidea</taxon>
        <taxon>Chrysomelidae</taxon>
        <taxon>Bruchinae</taxon>
        <taxon>Bruchini</taxon>
        <taxon>Callosobruchus</taxon>
    </lineage>
</organism>
<feature type="region of interest" description="Disordered" evidence="1">
    <location>
        <begin position="1"/>
        <end position="34"/>
    </location>
</feature>
<dbReference type="Proteomes" id="UP000410492">
    <property type="component" value="Unassembled WGS sequence"/>
</dbReference>
<accession>A0A653DW42</accession>
<keyword evidence="3" id="KW-1185">Reference proteome</keyword>
<dbReference type="EMBL" id="CAACVG010015377">
    <property type="protein sequence ID" value="VEN64433.1"/>
    <property type="molecule type" value="Genomic_DNA"/>
</dbReference>
<evidence type="ECO:0000256" key="1">
    <source>
        <dbReference type="SAM" id="MobiDB-lite"/>
    </source>
</evidence>
<name>A0A653DW42_CALMS</name>
<feature type="compositionally biased region" description="Low complexity" evidence="1">
    <location>
        <begin position="17"/>
        <end position="32"/>
    </location>
</feature>
<evidence type="ECO:0000313" key="3">
    <source>
        <dbReference type="Proteomes" id="UP000410492"/>
    </source>
</evidence>
<evidence type="ECO:0000313" key="2">
    <source>
        <dbReference type="EMBL" id="VEN64433.1"/>
    </source>
</evidence>
<reference evidence="2 3" key="1">
    <citation type="submission" date="2019-01" db="EMBL/GenBank/DDBJ databases">
        <authorList>
            <person name="Sayadi A."/>
        </authorList>
    </citation>
    <scope>NUCLEOTIDE SEQUENCE [LARGE SCALE GENOMIC DNA]</scope>
</reference>
<proteinExistence type="predicted"/>
<protein>
    <submittedName>
        <fullName evidence="2">Uncharacterized protein</fullName>
    </submittedName>
</protein>
<gene>
    <name evidence="2" type="ORF">CALMAC_LOCUS20953</name>
</gene>
<sequence length="72" mass="7532">PAAAVRPATAGRLSVPAARRAGTTRTASATTRLSVQLPAPAQPSVKRYTSVQHGSGSARRFSNKNTYCYSSL</sequence>